<evidence type="ECO:0000256" key="3">
    <source>
        <dbReference type="ARBA" id="ARBA00022679"/>
    </source>
</evidence>
<evidence type="ECO:0000256" key="5">
    <source>
        <dbReference type="ARBA" id="ARBA00023315"/>
    </source>
</evidence>
<proteinExistence type="predicted"/>
<dbReference type="SUPFAM" id="SSF55729">
    <property type="entry name" value="Acyl-CoA N-acyltransferases (Nat)"/>
    <property type="match status" value="1"/>
</dbReference>
<dbReference type="InterPro" id="IPR045746">
    <property type="entry name" value="ACT14924-like_Acyltransf_dom"/>
</dbReference>
<dbReference type="OrthoDB" id="1113830at2"/>
<dbReference type="HOGENOM" id="CLU_033329_1_0_7"/>
<dbReference type="GO" id="GO:0006629">
    <property type="term" value="P:lipid metabolic process"/>
    <property type="evidence" value="ECO:0007669"/>
    <property type="project" value="UniProtKB-KW"/>
</dbReference>
<dbReference type="Gene3D" id="3.40.630.30">
    <property type="match status" value="1"/>
</dbReference>
<dbReference type="AlphaFoldDB" id="F2NC17"/>
<dbReference type="KEGG" id="dao:Desac_0201"/>
<protein>
    <submittedName>
        <fullName evidence="7">Phospholipid/glycerol acyltransferase</fullName>
    </submittedName>
</protein>
<keyword evidence="3 7" id="KW-0808">Transferase</keyword>
<keyword evidence="5 7" id="KW-0012">Acyltransferase</keyword>
<dbReference type="InterPro" id="IPR016181">
    <property type="entry name" value="Acyl_CoA_acyltransferase"/>
</dbReference>
<dbReference type="eggNOG" id="COG0204">
    <property type="taxonomic scope" value="Bacteria"/>
</dbReference>
<dbReference type="SUPFAM" id="SSF69593">
    <property type="entry name" value="Glycerol-3-phosphate (1)-acyltransferase"/>
    <property type="match status" value="1"/>
</dbReference>
<dbReference type="Pfam" id="PF13444">
    <property type="entry name" value="Acetyltransf_5"/>
    <property type="match status" value="1"/>
</dbReference>
<evidence type="ECO:0000313" key="8">
    <source>
        <dbReference type="Proteomes" id="UP000000483"/>
    </source>
</evidence>
<keyword evidence="4" id="KW-0443">Lipid metabolism</keyword>
<dbReference type="Proteomes" id="UP000000483">
    <property type="component" value="Chromosome"/>
</dbReference>
<sequence>MNGEITVDAHSDYIRSPGLILDFSRHKYLKWLNVLRNPLERIICLRQVNRVLTQAAASTDEWSFLSHLLNSLNVHCEFSETEIPRISSRGALVVVANHPFGGLEGVILADLLGKVRRDVKIMANYLLQPVTVLQNLFIYVDPFGTKRSVHANLSGLREVLAWLKQGGVVGVFPAGMVSHLSWPKLKVTDPAWNRNVARLIKRSRADVLPVFFDGHNSPLFQCLGLVHPQLRTALLPREFLNKKDKVIRVKIGQAIAHERLSTLGDDDKIMAYLRLRTYMLRESISAGDGRAGRFHLTRPFRKTLPEAIIPSPEAATIVREVKALPSSQILVHSRPYLVGYGYAPQIPNLLQEIGRLREVTFRQVREGTGKSIDLDRFDAHYLHLFLWEQERQEVIGAYRLGPTDRIISGLGGRGLYTATLFDYHQRFLAEINPGLELGRSFVRLEYQKNYQALLLLWKGIAQFVVRHPHYRLLFGPVSISNEYHDFSQGLLATWLSMHTFLPELARFVKPKTPLIFKKYREQDLRLALAGTQKVEELSELLADVDPGRHGVPILLKQYLKLGGKLLGFNRDPNFSQVLDGLILVDLTLTPPQVLQRYMGKAGLAEFSAYHNLGVDHHPSSPTKFADPPFSMSAVHP</sequence>
<evidence type="ECO:0000256" key="1">
    <source>
        <dbReference type="ARBA" id="ARBA00005189"/>
    </source>
</evidence>
<dbReference type="GO" id="GO:0016746">
    <property type="term" value="F:acyltransferase activity"/>
    <property type="evidence" value="ECO:0007669"/>
    <property type="project" value="UniProtKB-KW"/>
</dbReference>
<reference evidence="8" key="2">
    <citation type="submission" date="2011-03" db="EMBL/GenBank/DDBJ databases">
        <title>The complete genome of Desulfobacca acetoxidans DSM 11109.</title>
        <authorList>
            <consortium name="US DOE Joint Genome Institute (JGI-PGF)"/>
            <person name="Lucas S."/>
            <person name="Copeland A."/>
            <person name="Lapidus A."/>
            <person name="Bruce D."/>
            <person name="Goodwin L."/>
            <person name="Pitluck S."/>
            <person name="Peters L."/>
            <person name="Kyrpides N."/>
            <person name="Mavromatis K."/>
            <person name="Ivanova N."/>
            <person name="Ovchinnikova G."/>
            <person name="Teshima H."/>
            <person name="Detter J.C."/>
            <person name="Han C."/>
            <person name="Land M."/>
            <person name="Hauser L."/>
            <person name="Markowitz V."/>
            <person name="Cheng J.-F."/>
            <person name="Hugenholtz P."/>
            <person name="Woyke T."/>
            <person name="Wu D."/>
            <person name="Spring S."/>
            <person name="Schueler E."/>
            <person name="Brambilla E."/>
            <person name="Klenk H.-P."/>
            <person name="Eisen J.A."/>
        </authorList>
    </citation>
    <scope>NUCLEOTIDE SEQUENCE [LARGE SCALE GENOMIC DNA]</scope>
    <source>
        <strain evidence="8">ATCC 700848 / DSM 11109 / ASRB2</strain>
    </source>
</reference>
<reference evidence="7 8" key="1">
    <citation type="journal article" date="2011" name="Stand. Genomic Sci.">
        <title>Complete genome sequence of the acetate-degrading sulfate reducer Desulfobacca acetoxidans type strain (ASRB2).</title>
        <authorList>
            <person name="Goker M."/>
            <person name="Teshima H."/>
            <person name="Lapidus A."/>
            <person name="Nolan M."/>
            <person name="Lucas S."/>
            <person name="Hammon N."/>
            <person name="Deshpande S."/>
            <person name="Cheng J.F."/>
            <person name="Tapia R."/>
            <person name="Han C."/>
            <person name="Goodwin L."/>
            <person name="Pitluck S."/>
            <person name="Huntemann M."/>
            <person name="Liolios K."/>
            <person name="Ivanova N."/>
            <person name="Pagani I."/>
            <person name="Mavromatis K."/>
            <person name="Ovchinikova G."/>
            <person name="Pati A."/>
            <person name="Chen A."/>
            <person name="Palaniappan K."/>
            <person name="Land M."/>
            <person name="Hauser L."/>
            <person name="Brambilla E.M."/>
            <person name="Rohde M."/>
            <person name="Spring S."/>
            <person name="Detter J.C."/>
            <person name="Woyke T."/>
            <person name="Bristow J."/>
            <person name="Eisen J.A."/>
            <person name="Markowitz V."/>
            <person name="Hugenholtz P."/>
            <person name="Kyrpides N.C."/>
            <person name="Klenk H.P."/>
        </authorList>
    </citation>
    <scope>NUCLEOTIDE SEQUENCE [LARGE SCALE GENOMIC DNA]</scope>
    <source>
        <strain evidence="8">ATCC 700848 / DSM 11109 / ASRB2</strain>
    </source>
</reference>
<dbReference type="PANTHER" id="PTHR37323">
    <property type="entry name" value="GCN5-RELATED N-ACETYLTRANSFERASE"/>
    <property type="match status" value="1"/>
</dbReference>
<evidence type="ECO:0000256" key="2">
    <source>
        <dbReference type="ARBA" id="ARBA00022516"/>
    </source>
</evidence>
<keyword evidence="8" id="KW-1185">Reference proteome</keyword>
<gene>
    <name evidence="7" type="ordered locus">Desac_0201</name>
</gene>
<dbReference type="CDD" id="cd07986">
    <property type="entry name" value="LPLAT_ACT14924-like"/>
    <property type="match status" value="1"/>
</dbReference>
<evidence type="ECO:0000259" key="6">
    <source>
        <dbReference type="SMART" id="SM00563"/>
    </source>
</evidence>
<dbReference type="STRING" id="880072.Desac_0201"/>
<dbReference type="InterPro" id="IPR052351">
    <property type="entry name" value="Ornithine_N-alpha-AT"/>
</dbReference>
<evidence type="ECO:0000256" key="4">
    <source>
        <dbReference type="ARBA" id="ARBA00023098"/>
    </source>
</evidence>
<dbReference type="EMBL" id="CP002629">
    <property type="protein sequence ID" value="AEB08094.1"/>
    <property type="molecule type" value="Genomic_DNA"/>
</dbReference>
<keyword evidence="2" id="KW-0444">Lipid biosynthesis</keyword>
<dbReference type="eggNOG" id="COG3176">
    <property type="taxonomic scope" value="Bacteria"/>
</dbReference>
<dbReference type="SMART" id="SM00563">
    <property type="entry name" value="PlsC"/>
    <property type="match status" value="1"/>
</dbReference>
<organism evidence="7 8">
    <name type="scientific">Desulfobacca acetoxidans (strain ATCC 700848 / DSM 11109 / ASRB2)</name>
    <dbReference type="NCBI Taxonomy" id="880072"/>
    <lineage>
        <taxon>Bacteria</taxon>
        <taxon>Pseudomonadati</taxon>
        <taxon>Thermodesulfobacteriota</taxon>
        <taxon>Desulfobaccia</taxon>
        <taxon>Desulfobaccales</taxon>
        <taxon>Desulfobaccaceae</taxon>
        <taxon>Desulfobacca</taxon>
    </lineage>
</organism>
<comment type="pathway">
    <text evidence="1">Lipid metabolism.</text>
</comment>
<accession>F2NC17</accession>
<name>F2NC17_DESAR</name>
<dbReference type="InterPro" id="IPR002123">
    <property type="entry name" value="Plipid/glycerol_acylTrfase"/>
</dbReference>
<feature type="domain" description="Phospholipid/glycerol acyltransferase" evidence="6">
    <location>
        <begin position="92"/>
        <end position="215"/>
    </location>
</feature>
<dbReference type="Pfam" id="PF19576">
    <property type="entry name" value="Acyltransf_2"/>
    <property type="match status" value="1"/>
</dbReference>
<evidence type="ECO:0000313" key="7">
    <source>
        <dbReference type="EMBL" id="AEB08094.1"/>
    </source>
</evidence>
<dbReference type="PANTHER" id="PTHR37323:SF1">
    <property type="entry name" value="L-ORNITHINE N(ALPHA)-ACYLTRANSFERASE"/>
    <property type="match status" value="1"/>
</dbReference>